<keyword evidence="4" id="KW-1003">Cell membrane</keyword>
<evidence type="ECO:0000313" key="11">
    <source>
        <dbReference type="EMBL" id="GAK56940.1"/>
    </source>
</evidence>
<feature type="transmembrane region" description="Helical" evidence="9">
    <location>
        <begin position="135"/>
        <end position="152"/>
    </location>
</feature>
<evidence type="ECO:0000313" key="12">
    <source>
        <dbReference type="Proteomes" id="UP000030661"/>
    </source>
</evidence>
<evidence type="ECO:0000256" key="3">
    <source>
        <dbReference type="ARBA" id="ARBA00022448"/>
    </source>
</evidence>
<gene>
    <name evidence="11" type="ORF">U27_03904</name>
</gene>
<evidence type="ECO:0000256" key="5">
    <source>
        <dbReference type="ARBA" id="ARBA00022597"/>
    </source>
</evidence>
<dbReference type="SUPFAM" id="SSF161098">
    <property type="entry name" value="MetI-like"/>
    <property type="match status" value="1"/>
</dbReference>
<proteinExistence type="inferred from homology"/>
<dbReference type="CDD" id="cd06261">
    <property type="entry name" value="TM_PBP2"/>
    <property type="match status" value="1"/>
</dbReference>
<dbReference type="STRING" id="1499967.U27_03904"/>
<evidence type="ECO:0000256" key="4">
    <source>
        <dbReference type="ARBA" id="ARBA00022475"/>
    </source>
</evidence>
<accession>A0A081BX85</accession>
<dbReference type="GO" id="GO:0055085">
    <property type="term" value="P:transmembrane transport"/>
    <property type="evidence" value="ECO:0007669"/>
    <property type="project" value="InterPro"/>
</dbReference>
<feature type="transmembrane region" description="Helical" evidence="9">
    <location>
        <begin position="102"/>
        <end position="123"/>
    </location>
</feature>
<feature type="transmembrane region" description="Helical" evidence="9">
    <location>
        <begin position="69"/>
        <end position="90"/>
    </location>
</feature>
<keyword evidence="3 9" id="KW-0813">Transport</keyword>
<dbReference type="GO" id="GO:0005886">
    <property type="term" value="C:plasma membrane"/>
    <property type="evidence" value="ECO:0007669"/>
    <property type="project" value="UniProtKB-SubCell"/>
</dbReference>
<feature type="transmembrane region" description="Helical" evidence="9">
    <location>
        <begin position="190"/>
        <end position="212"/>
    </location>
</feature>
<dbReference type="InterPro" id="IPR000515">
    <property type="entry name" value="MetI-like"/>
</dbReference>
<dbReference type="HOGENOM" id="CLU_016047_1_2_0"/>
<evidence type="ECO:0000256" key="8">
    <source>
        <dbReference type="ARBA" id="ARBA00023136"/>
    </source>
</evidence>
<dbReference type="AlphaFoldDB" id="A0A081BX85"/>
<name>A0A081BX85_VECG1</name>
<dbReference type="Gene3D" id="1.10.3720.10">
    <property type="entry name" value="MetI-like"/>
    <property type="match status" value="1"/>
</dbReference>
<organism evidence="11 12">
    <name type="scientific">Vecturithrix granuli</name>
    <dbReference type="NCBI Taxonomy" id="1499967"/>
    <lineage>
        <taxon>Bacteria</taxon>
        <taxon>Candidatus Moduliflexota</taxon>
        <taxon>Candidatus Vecturitrichia</taxon>
        <taxon>Candidatus Vecturitrichales</taxon>
        <taxon>Candidatus Vecturitrichaceae</taxon>
        <taxon>Candidatus Vecturithrix</taxon>
    </lineage>
</organism>
<feature type="domain" description="ABC transmembrane type-1" evidence="10">
    <location>
        <begin position="65"/>
        <end position="255"/>
    </location>
</feature>
<dbReference type="EMBL" id="DF820465">
    <property type="protein sequence ID" value="GAK56940.1"/>
    <property type="molecule type" value="Genomic_DNA"/>
</dbReference>
<evidence type="ECO:0000256" key="1">
    <source>
        <dbReference type="ARBA" id="ARBA00004651"/>
    </source>
</evidence>
<keyword evidence="8 9" id="KW-0472">Membrane</keyword>
<dbReference type="PANTHER" id="PTHR32243:SF50">
    <property type="entry name" value="MALTOSE_MALTODEXTRIN TRANSPORT SYSTEM PERMEASE PROTEIN MALG"/>
    <property type="match status" value="1"/>
</dbReference>
<evidence type="ECO:0000256" key="7">
    <source>
        <dbReference type="ARBA" id="ARBA00022989"/>
    </source>
</evidence>
<keyword evidence="12" id="KW-1185">Reference proteome</keyword>
<keyword evidence="6 9" id="KW-0812">Transmembrane</keyword>
<protein>
    <submittedName>
        <fullName evidence="11">Sugar ABC transporter, permease protein</fullName>
    </submittedName>
</protein>
<comment type="subcellular location">
    <subcellularLocation>
        <location evidence="1 9">Cell membrane</location>
        <topology evidence="1 9">Multi-pass membrane protein</topology>
    </subcellularLocation>
</comment>
<evidence type="ECO:0000259" key="10">
    <source>
        <dbReference type="PROSITE" id="PS50928"/>
    </source>
</evidence>
<dbReference type="Pfam" id="PF00528">
    <property type="entry name" value="BPD_transp_1"/>
    <property type="match status" value="1"/>
</dbReference>
<feature type="transmembrane region" description="Helical" evidence="9">
    <location>
        <begin position="232"/>
        <end position="255"/>
    </location>
</feature>
<sequence length="270" mass="30527">MNKHLRGILIIIVLLWTLFPFYSLLVTSVTASGSIGDLSPQNITFEYYKEIFFGTKSGRSIWPFMKNSLIIGGVATIGVLVICVPCAYGFSRWDSKMSSRLYLGFFILRMLPPIALLVPWYFILNSFKLMDTYSGLSFIYFVFQLPVGIWLMKGFFDTIPIELEESAWIEGASVFQSFLKVILPLTSNGMAVTATFVFIYCYIEFMYASIFTRTKTITLPPYIAGFATAWEIHFQLMLSAALVSIVPMAVLFFMIQRYIAQGAIGGALKY</sequence>
<evidence type="ECO:0000256" key="2">
    <source>
        <dbReference type="ARBA" id="ARBA00009047"/>
    </source>
</evidence>
<dbReference type="Proteomes" id="UP000030661">
    <property type="component" value="Unassembled WGS sequence"/>
</dbReference>
<evidence type="ECO:0000256" key="9">
    <source>
        <dbReference type="RuleBase" id="RU363032"/>
    </source>
</evidence>
<dbReference type="eggNOG" id="COG0395">
    <property type="taxonomic scope" value="Bacteria"/>
</dbReference>
<dbReference type="PROSITE" id="PS50928">
    <property type="entry name" value="ABC_TM1"/>
    <property type="match status" value="1"/>
</dbReference>
<dbReference type="PANTHER" id="PTHR32243">
    <property type="entry name" value="MALTOSE TRANSPORT SYSTEM PERMEASE-RELATED"/>
    <property type="match status" value="1"/>
</dbReference>
<comment type="similarity">
    <text evidence="2">Belongs to the binding-protein-dependent transport system permease family. MalFG subfamily.</text>
</comment>
<reference evidence="11 12" key="1">
    <citation type="journal article" date="2015" name="PeerJ">
        <title>First genomic representation of candidate bacterial phylum KSB3 points to enhanced environmental sensing as a trigger of wastewater bulking.</title>
        <authorList>
            <person name="Sekiguchi Y."/>
            <person name="Ohashi A."/>
            <person name="Parks D.H."/>
            <person name="Yamauchi T."/>
            <person name="Tyson G.W."/>
            <person name="Hugenholtz P."/>
        </authorList>
    </citation>
    <scope>NUCLEOTIDE SEQUENCE [LARGE SCALE GENOMIC DNA]</scope>
</reference>
<dbReference type="InterPro" id="IPR035906">
    <property type="entry name" value="MetI-like_sf"/>
</dbReference>
<dbReference type="InterPro" id="IPR050901">
    <property type="entry name" value="BP-dep_ABC_trans_perm"/>
</dbReference>
<keyword evidence="7 9" id="KW-1133">Transmembrane helix</keyword>
<keyword evidence="5" id="KW-0762">Sugar transport</keyword>
<evidence type="ECO:0000256" key="6">
    <source>
        <dbReference type="ARBA" id="ARBA00022692"/>
    </source>
</evidence>